<comment type="catalytic activity">
    <reaction evidence="12 13">
        <text>a 2'-deoxyribonucleoside 5'-diphosphate + [thioredoxin]-disulfide + H2O = a ribonucleoside 5'-diphosphate + [thioredoxin]-dithiol</text>
        <dbReference type="Rhea" id="RHEA:23252"/>
        <dbReference type="Rhea" id="RHEA-COMP:10698"/>
        <dbReference type="Rhea" id="RHEA-COMP:10700"/>
        <dbReference type="ChEBI" id="CHEBI:15377"/>
        <dbReference type="ChEBI" id="CHEBI:29950"/>
        <dbReference type="ChEBI" id="CHEBI:50058"/>
        <dbReference type="ChEBI" id="CHEBI:57930"/>
        <dbReference type="ChEBI" id="CHEBI:73316"/>
        <dbReference type="EC" id="1.17.4.1"/>
    </reaction>
</comment>
<keyword evidence="6 13" id="KW-0237">DNA synthesis</keyword>
<proteinExistence type="inferred from homology"/>
<dbReference type="Pfam" id="PF08471">
    <property type="entry name" value="Ribonuc_red_2_N"/>
    <property type="match status" value="1"/>
</dbReference>
<dbReference type="KEGG" id="ruv:EC9_44750"/>
<dbReference type="GO" id="GO:0004748">
    <property type="term" value="F:ribonucleoside-diphosphate reductase activity, thioredoxin disulfide as acceptor"/>
    <property type="evidence" value="ECO:0007669"/>
    <property type="project" value="UniProtKB-EC"/>
</dbReference>
<keyword evidence="19" id="KW-1185">Reference proteome</keyword>
<gene>
    <name evidence="18" type="primary">nrdJ</name>
    <name evidence="18" type="ORF">EC9_44750</name>
</gene>
<evidence type="ECO:0000259" key="15">
    <source>
        <dbReference type="Pfam" id="PF02867"/>
    </source>
</evidence>
<evidence type="ECO:0000313" key="18">
    <source>
        <dbReference type="EMBL" id="QDS90268.1"/>
    </source>
</evidence>
<dbReference type="PANTHER" id="PTHR43371">
    <property type="entry name" value="VITAMIN B12-DEPENDENT RIBONUCLEOTIDE REDUCTASE"/>
    <property type="match status" value="1"/>
</dbReference>
<dbReference type="GO" id="GO:0050897">
    <property type="term" value="F:cobalt ion binding"/>
    <property type="evidence" value="ECO:0007669"/>
    <property type="project" value="InterPro"/>
</dbReference>
<keyword evidence="5 13" id="KW-0846">Cobalamin</keyword>
<evidence type="ECO:0000256" key="3">
    <source>
        <dbReference type="ARBA" id="ARBA00012274"/>
    </source>
</evidence>
<keyword evidence="9" id="KW-1015">Disulfide bond</keyword>
<keyword evidence="7 13" id="KW-0547">Nucleotide-binding</keyword>
<dbReference type="EMBL" id="CP036261">
    <property type="protein sequence ID" value="QDS90268.1"/>
    <property type="molecule type" value="Genomic_DNA"/>
</dbReference>
<evidence type="ECO:0000256" key="11">
    <source>
        <dbReference type="ARBA" id="ARBA00025437"/>
    </source>
</evidence>
<evidence type="ECO:0000256" key="14">
    <source>
        <dbReference type="SAM" id="MobiDB-lite"/>
    </source>
</evidence>
<dbReference type="OrthoDB" id="9762933at2"/>
<evidence type="ECO:0000256" key="8">
    <source>
        <dbReference type="ARBA" id="ARBA00023002"/>
    </source>
</evidence>
<feature type="domain" description="Ribonucleotide reductase large subunit C-terminal" evidence="15">
    <location>
        <begin position="197"/>
        <end position="736"/>
    </location>
</feature>
<feature type="domain" description="Ribonucleotide reductase class II vitamin B12-dependent N-terminal" evidence="16">
    <location>
        <begin position="58"/>
        <end position="148"/>
    </location>
</feature>
<dbReference type="PRINTS" id="PR01183">
    <property type="entry name" value="RIBORDTASEM1"/>
</dbReference>
<evidence type="ECO:0000256" key="4">
    <source>
        <dbReference type="ARBA" id="ARBA00014409"/>
    </source>
</evidence>
<evidence type="ECO:0000259" key="16">
    <source>
        <dbReference type="Pfam" id="PF08471"/>
    </source>
</evidence>
<evidence type="ECO:0000256" key="5">
    <source>
        <dbReference type="ARBA" id="ARBA00022628"/>
    </source>
</evidence>
<keyword evidence="8 13" id="KW-0560">Oxidoreductase</keyword>
<dbReference type="EC" id="1.17.4.1" evidence="3 13"/>
<evidence type="ECO:0000256" key="12">
    <source>
        <dbReference type="ARBA" id="ARBA00047754"/>
    </source>
</evidence>
<dbReference type="SUPFAM" id="SSF51998">
    <property type="entry name" value="PFL-like glycyl radical enzymes"/>
    <property type="match status" value="1"/>
</dbReference>
<evidence type="ECO:0000256" key="10">
    <source>
        <dbReference type="ARBA" id="ARBA00023285"/>
    </source>
</evidence>
<comment type="function">
    <text evidence="11 13">Catalyzes the reduction of ribonucleotides to deoxyribonucleotides. May function to provide a pool of deoxyribonucleotide precursors for DNA repair during oxygen limitation and/or for immediate growth after restoration of oxygen.</text>
</comment>
<dbReference type="PANTHER" id="PTHR43371:SF1">
    <property type="entry name" value="RIBONUCLEOSIDE-DIPHOSPHATE REDUCTASE"/>
    <property type="match status" value="1"/>
</dbReference>
<dbReference type="Pfam" id="PF12637">
    <property type="entry name" value="TSCPD"/>
    <property type="match status" value="1"/>
</dbReference>
<comment type="cofactor">
    <cofactor evidence="1 13">
        <name>adenosylcob(III)alamin</name>
        <dbReference type="ChEBI" id="CHEBI:18408"/>
    </cofactor>
</comment>
<dbReference type="InterPro" id="IPR013678">
    <property type="entry name" value="RNR_2_N"/>
</dbReference>
<evidence type="ECO:0000259" key="17">
    <source>
        <dbReference type="Pfam" id="PF12637"/>
    </source>
</evidence>
<organism evidence="18 19">
    <name type="scientific">Rosistilla ulvae</name>
    <dbReference type="NCBI Taxonomy" id="1930277"/>
    <lineage>
        <taxon>Bacteria</taxon>
        <taxon>Pseudomonadati</taxon>
        <taxon>Planctomycetota</taxon>
        <taxon>Planctomycetia</taxon>
        <taxon>Pirellulales</taxon>
        <taxon>Pirellulaceae</taxon>
        <taxon>Rosistilla</taxon>
    </lineage>
</organism>
<dbReference type="Gene3D" id="3.20.70.20">
    <property type="match status" value="1"/>
</dbReference>
<feature type="region of interest" description="Disordered" evidence="14">
    <location>
        <begin position="893"/>
        <end position="936"/>
    </location>
</feature>
<feature type="domain" description="TSCPD" evidence="17">
    <location>
        <begin position="776"/>
        <end position="877"/>
    </location>
</feature>
<dbReference type="InterPro" id="IPR000788">
    <property type="entry name" value="RNR_lg_C"/>
</dbReference>
<dbReference type="InterPro" id="IPR013344">
    <property type="entry name" value="RNR_NrdJ/NrdZ"/>
</dbReference>
<evidence type="ECO:0000256" key="7">
    <source>
        <dbReference type="ARBA" id="ARBA00022741"/>
    </source>
</evidence>
<dbReference type="Pfam" id="PF02867">
    <property type="entry name" value="Ribonuc_red_lgC"/>
    <property type="match status" value="1"/>
</dbReference>
<comment type="similarity">
    <text evidence="2 13">Belongs to the ribonucleoside diphosphate reductase class-2 family.</text>
</comment>
<dbReference type="Proteomes" id="UP000319557">
    <property type="component" value="Chromosome"/>
</dbReference>
<sequence length="1017" mass="111241">MAIAPTCPTNATQHGIDHARAKFSSAGRSSVVGLKIDSEFCPTDVDSPFDTSEWVLRSAAIKDETGTALFEQHDCEVPAKWSQLATNVVVSKYFYGDPKKAERETSVRQLIHRVTRTISDWGLADGYFDTAEDGENFYRDLTWLCLHQHGAFNSPVWFNVGLYDQYGVTGAKCNWHYDKTQGRVDQPENPYEFPQGSACFIQKVEDNMEDIMRLATSEAMLFKFGSGTGTDLSSIRSERENLSGGGNPSGPLSFMRVYDQIAAVVKSGGKTRRAAKMQSLKVWHPDILEFIECKWSEERKAHALIQQGYDSNFNGEAYSSVMFQNANLSVRVTDDYMKAVRDGKRWQTQWISEKATGTPPEYDARELLNKMAECAWHCGDPGVQYDTTINTWHTCPNSGRINASNPCSEYMFLDDTACNLASINLMKFRRADGSFDVDRFHAACRVFFIAQEILVDHASYPTADIALNSHNYRPLGLGYSNLGSLVMTSGLPYDSDGARGLCGSLTALMHGSANLTSAEMAGVVGPFEGFANNREPMLNVMGMHRDAVEDINDEGPEYLKDAARNLWDKVIELGNRYGFRNAQATVLAPTGTISFLMDCDTTGVEPDIALVKYKQLAGGGMLKIVNRGVEGALESLGYDTTQAKEIVAYIDEHDTIEGAPHLSDEHLPVFDCAFTPAGGTRSIAWQAHVTMMAAAQPFLSGAISKTVNMPTDSTPQDIADAYFWGWELGLKAIAIYRDGSKQSQPLNTKSGEKTAADAEVKVVEKVVYRPRRERLEDTRHSLTHKFNIAGHEGYINVGLYPDGRPGEVFITMAKEGSTIGGLMDSFGTSTSIALQYGVPIEVLVNKFTHTRFEPMGHTSNPDIRIAKSIVDYIFRWMGITFLAGYREATVPGAAEKSDSGASIETKSPTSEAASKESGNGEEMKLGGNGPTTETHDTAAKFTVGNLPTVNIDALERAGVSMQISADGTGENGKPGSRSDQFARFQSDAPACDNCGSITVRNGNCYLCHNCGASMGCS</sequence>
<dbReference type="AlphaFoldDB" id="A0A517M5X4"/>
<dbReference type="NCBIfam" id="TIGR02504">
    <property type="entry name" value="NrdJ_Z"/>
    <property type="match status" value="1"/>
</dbReference>
<evidence type="ECO:0000256" key="6">
    <source>
        <dbReference type="ARBA" id="ARBA00022634"/>
    </source>
</evidence>
<dbReference type="InterPro" id="IPR024434">
    <property type="entry name" value="TSCPD_dom"/>
</dbReference>
<feature type="compositionally biased region" description="Polar residues" evidence="14">
    <location>
        <begin position="899"/>
        <end position="912"/>
    </location>
</feature>
<keyword evidence="10 13" id="KW-0170">Cobalt</keyword>
<name>A0A517M5X4_9BACT</name>
<dbReference type="RefSeq" id="WP_145348112.1">
    <property type="nucleotide sequence ID" value="NZ_CP036261.1"/>
</dbReference>
<dbReference type="GO" id="GO:0000166">
    <property type="term" value="F:nucleotide binding"/>
    <property type="evidence" value="ECO:0007669"/>
    <property type="project" value="UniProtKB-KW"/>
</dbReference>
<dbReference type="GO" id="GO:0071897">
    <property type="term" value="P:DNA biosynthetic process"/>
    <property type="evidence" value="ECO:0007669"/>
    <property type="project" value="UniProtKB-KW"/>
</dbReference>
<evidence type="ECO:0000256" key="9">
    <source>
        <dbReference type="ARBA" id="ARBA00023157"/>
    </source>
</evidence>
<accession>A0A517M5X4</accession>
<dbReference type="CDD" id="cd02888">
    <property type="entry name" value="RNR_II_dimer"/>
    <property type="match status" value="1"/>
</dbReference>
<evidence type="ECO:0000256" key="2">
    <source>
        <dbReference type="ARBA" id="ARBA00007405"/>
    </source>
</evidence>
<dbReference type="InterPro" id="IPR050862">
    <property type="entry name" value="RdRp_reductase_class-2"/>
</dbReference>
<evidence type="ECO:0000256" key="1">
    <source>
        <dbReference type="ARBA" id="ARBA00001922"/>
    </source>
</evidence>
<dbReference type="NCBIfam" id="NF005122">
    <property type="entry name" value="PRK06556.1"/>
    <property type="match status" value="1"/>
</dbReference>
<protein>
    <recommendedName>
        <fullName evidence="4 13">Vitamin B12-dependent ribonucleotide reductase</fullName>
        <ecNumber evidence="3 13">1.17.4.1</ecNumber>
    </recommendedName>
</protein>
<dbReference type="GO" id="GO:0031419">
    <property type="term" value="F:cobalamin binding"/>
    <property type="evidence" value="ECO:0007669"/>
    <property type="project" value="UniProtKB-KW"/>
</dbReference>
<reference evidence="18 19" key="1">
    <citation type="submission" date="2019-02" db="EMBL/GenBank/DDBJ databases">
        <title>Deep-cultivation of Planctomycetes and their phenomic and genomic characterization uncovers novel biology.</title>
        <authorList>
            <person name="Wiegand S."/>
            <person name="Jogler M."/>
            <person name="Boedeker C."/>
            <person name="Pinto D."/>
            <person name="Vollmers J."/>
            <person name="Rivas-Marin E."/>
            <person name="Kohn T."/>
            <person name="Peeters S.H."/>
            <person name="Heuer A."/>
            <person name="Rast P."/>
            <person name="Oberbeckmann S."/>
            <person name="Bunk B."/>
            <person name="Jeske O."/>
            <person name="Meyerdierks A."/>
            <person name="Storesund J.E."/>
            <person name="Kallscheuer N."/>
            <person name="Luecker S."/>
            <person name="Lage O.M."/>
            <person name="Pohl T."/>
            <person name="Merkel B.J."/>
            <person name="Hornburger P."/>
            <person name="Mueller R.-W."/>
            <person name="Bruemmer F."/>
            <person name="Labrenz M."/>
            <person name="Spormann A.M."/>
            <person name="Op den Camp H."/>
            <person name="Overmann J."/>
            <person name="Amann R."/>
            <person name="Jetten M.S.M."/>
            <person name="Mascher T."/>
            <person name="Medema M.H."/>
            <person name="Devos D.P."/>
            <person name="Kaster A.-K."/>
            <person name="Ovreas L."/>
            <person name="Rohde M."/>
            <person name="Galperin M.Y."/>
            <person name="Jogler C."/>
        </authorList>
    </citation>
    <scope>NUCLEOTIDE SEQUENCE [LARGE SCALE GENOMIC DNA]</scope>
    <source>
        <strain evidence="18 19">EC9</strain>
    </source>
</reference>
<evidence type="ECO:0000256" key="13">
    <source>
        <dbReference type="RuleBase" id="RU364064"/>
    </source>
</evidence>
<evidence type="ECO:0000313" key="19">
    <source>
        <dbReference type="Proteomes" id="UP000319557"/>
    </source>
</evidence>